<evidence type="ECO:0000256" key="4">
    <source>
        <dbReference type="ARBA" id="ARBA00022989"/>
    </source>
</evidence>
<dbReference type="InterPro" id="IPR003663">
    <property type="entry name" value="Sugar/inositol_transpt"/>
</dbReference>
<feature type="transmembrane region" description="Helical" evidence="8">
    <location>
        <begin position="209"/>
        <end position="232"/>
    </location>
</feature>
<evidence type="ECO:0000313" key="11">
    <source>
        <dbReference type="EMBL" id="CAF0794101.1"/>
    </source>
</evidence>
<gene>
    <name evidence="10" type="ORF">BJG266_LOCUS968</name>
    <name evidence="11" type="ORF">QVE165_LOCUS3859</name>
</gene>
<feature type="transmembrane region" description="Helical" evidence="8">
    <location>
        <begin position="428"/>
        <end position="448"/>
    </location>
</feature>
<feature type="transmembrane region" description="Helical" evidence="8">
    <location>
        <begin position="253"/>
        <end position="271"/>
    </location>
</feature>
<dbReference type="NCBIfam" id="TIGR00879">
    <property type="entry name" value="SP"/>
    <property type="match status" value="1"/>
</dbReference>
<evidence type="ECO:0000313" key="12">
    <source>
        <dbReference type="Proteomes" id="UP000663832"/>
    </source>
</evidence>
<keyword evidence="12" id="KW-1185">Reference proteome</keyword>
<dbReference type="Proteomes" id="UP000663832">
    <property type="component" value="Unassembled WGS sequence"/>
</dbReference>
<feature type="transmembrane region" description="Helical" evidence="8">
    <location>
        <begin position="527"/>
        <end position="546"/>
    </location>
</feature>
<comment type="caution">
    <text evidence="11">The sequence shown here is derived from an EMBL/GenBank/DDBJ whole genome shotgun (WGS) entry which is preliminary data.</text>
</comment>
<dbReference type="InterPro" id="IPR036259">
    <property type="entry name" value="MFS_trans_sf"/>
</dbReference>
<feature type="transmembrane region" description="Helical" evidence="8">
    <location>
        <begin position="139"/>
        <end position="159"/>
    </location>
</feature>
<evidence type="ECO:0000256" key="2">
    <source>
        <dbReference type="ARBA" id="ARBA00022448"/>
    </source>
</evidence>
<dbReference type="Pfam" id="PF00083">
    <property type="entry name" value="Sugar_tr"/>
    <property type="match status" value="1"/>
</dbReference>
<name>A0A813SBV6_9BILA</name>
<evidence type="ECO:0000313" key="10">
    <source>
        <dbReference type="EMBL" id="CAF0728283.1"/>
    </source>
</evidence>
<dbReference type="InterPro" id="IPR005828">
    <property type="entry name" value="MFS_sugar_transport-like"/>
</dbReference>
<dbReference type="PRINTS" id="PR00171">
    <property type="entry name" value="SUGRTRNSPORT"/>
</dbReference>
<evidence type="ECO:0000256" key="3">
    <source>
        <dbReference type="ARBA" id="ARBA00022692"/>
    </source>
</evidence>
<reference evidence="11" key="1">
    <citation type="submission" date="2021-02" db="EMBL/GenBank/DDBJ databases">
        <authorList>
            <person name="Nowell W R."/>
        </authorList>
    </citation>
    <scope>NUCLEOTIDE SEQUENCE</scope>
</reference>
<dbReference type="SUPFAM" id="SSF103473">
    <property type="entry name" value="MFS general substrate transporter"/>
    <property type="match status" value="1"/>
</dbReference>
<feature type="transmembrane region" description="Helical" evidence="8">
    <location>
        <begin position="460"/>
        <end position="486"/>
    </location>
</feature>
<sequence length="564" mass="63429">MSSTQDESVVDDDVTPSQSQLVPESTVAISTIDVIGEPNNQKWTSTLILSIIIVVLSTSFVMGVNIGGPNLYNGFMVPWARGYPFPCQKEIGTAQWIARKWWNCVYNDTTVNSNGYYYLPEIPKDNLIGQRLQDSLHNILFVIGGFIGAYSGQFWYKCLSRRNAIFANMPFQIVASIFMIITLYIYNGYETNDPDKATLDKARKLKDVAISFFYISRFFFGFAAGMCCVVSTSYLNEISPRALRGTVGSCHQLAIVIGILLGQIIGLPWILGRHNTWNWGMAWVGLLPLIGSVLIWTLPESPRWLVQEQRQNEAAQSLRKLRQSNDIEAELVEIQNEETALTRKDLGIIKVLSSSEFRWPLITSLVLNAIQQLSGIDAVFFYSADMFSLAGLRDEKVLWGILATGIINLIATLIALKLIELLGRRPLIIWPLAAIIVIMIGLTIFIVLNAKNPEEKKEALAIVSIVFILIFIVLFAIGLGPIPYVYSNEVFPVEARAAGLSLAMFINWFCKFLIATFFLPLQSAIEGYVFLLFCLFVALAFTLLFFKMPETKNKRLQEIQTFWK</sequence>
<feature type="transmembrane region" description="Helical" evidence="8">
    <location>
        <begin position="47"/>
        <end position="68"/>
    </location>
</feature>
<dbReference type="PROSITE" id="PS50850">
    <property type="entry name" value="MFS"/>
    <property type="match status" value="1"/>
</dbReference>
<organism evidence="11 12">
    <name type="scientific">Adineta steineri</name>
    <dbReference type="NCBI Taxonomy" id="433720"/>
    <lineage>
        <taxon>Eukaryota</taxon>
        <taxon>Metazoa</taxon>
        <taxon>Spiralia</taxon>
        <taxon>Gnathifera</taxon>
        <taxon>Rotifera</taxon>
        <taxon>Eurotatoria</taxon>
        <taxon>Bdelloidea</taxon>
        <taxon>Adinetida</taxon>
        <taxon>Adinetidae</taxon>
        <taxon>Adineta</taxon>
    </lineage>
</organism>
<evidence type="ECO:0000256" key="7">
    <source>
        <dbReference type="SAM" id="MobiDB-lite"/>
    </source>
</evidence>
<evidence type="ECO:0000256" key="6">
    <source>
        <dbReference type="RuleBase" id="RU003346"/>
    </source>
</evidence>
<dbReference type="EMBL" id="CAJNOI010000002">
    <property type="protein sequence ID" value="CAF0728283.1"/>
    <property type="molecule type" value="Genomic_DNA"/>
</dbReference>
<feature type="transmembrane region" description="Helical" evidence="8">
    <location>
        <begin position="171"/>
        <end position="189"/>
    </location>
</feature>
<dbReference type="PANTHER" id="PTHR23503">
    <property type="entry name" value="SOLUTE CARRIER FAMILY 2"/>
    <property type="match status" value="1"/>
</dbReference>
<dbReference type="Gene3D" id="1.20.1250.20">
    <property type="entry name" value="MFS general substrate transporter like domains"/>
    <property type="match status" value="1"/>
</dbReference>
<dbReference type="GO" id="GO:0016020">
    <property type="term" value="C:membrane"/>
    <property type="evidence" value="ECO:0007669"/>
    <property type="project" value="UniProtKB-SubCell"/>
</dbReference>
<keyword evidence="4 8" id="KW-1133">Transmembrane helix</keyword>
<dbReference type="AlphaFoldDB" id="A0A813SBV6"/>
<dbReference type="GO" id="GO:0015149">
    <property type="term" value="F:hexose transmembrane transporter activity"/>
    <property type="evidence" value="ECO:0007669"/>
    <property type="project" value="TreeGrafter"/>
</dbReference>
<dbReference type="Proteomes" id="UP000663877">
    <property type="component" value="Unassembled WGS sequence"/>
</dbReference>
<feature type="transmembrane region" description="Helical" evidence="8">
    <location>
        <begin position="498"/>
        <end position="521"/>
    </location>
</feature>
<keyword evidence="3 8" id="KW-0812">Transmembrane</keyword>
<feature type="domain" description="Major facilitator superfamily (MFS) profile" evidence="9">
    <location>
        <begin position="51"/>
        <end position="552"/>
    </location>
</feature>
<protein>
    <recommendedName>
        <fullName evidence="9">Major facilitator superfamily (MFS) profile domain-containing protein</fullName>
    </recommendedName>
</protein>
<keyword evidence="2 6" id="KW-0813">Transport</keyword>
<evidence type="ECO:0000256" key="1">
    <source>
        <dbReference type="ARBA" id="ARBA00004141"/>
    </source>
</evidence>
<dbReference type="PANTHER" id="PTHR23503:SF8">
    <property type="entry name" value="FACILITATED GLUCOSE TRANSPORTER PROTEIN 1"/>
    <property type="match status" value="1"/>
</dbReference>
<accession>A0A813SBV6</accession>
<evidence type="ECO:0000256" key="8">
    <source>
        <dbReference type="SAM" id="Phobius"/>
    </source>
</evidence>
<proteinExistence type="inferred from homology"/>
<dbReference type="OrthoDB" id="4540492at2759"/>
<evidence type="ECO:0000259" key="9">
    <source>
        <dbReference type="PROSITE" id="PS50850"/>
    </source>
</evidence>
<evidence type="ECO:0000256" key="5">
    <source>
        <dbReference type="ARBA" id="ARBA00023136"/>
    </source>
</evidence>
<feature type="transmembrane region" description="Helical" evidence="8">
    <location>
        <begin position="277"/>
        <end position="298"/>
    </location>
</feature>
<feature type="region of interest" description="Disordered" evidence="7">
    <location>
        <begin position="1"/>
        <end position="22"/>
    </location>
</feature>
<comment type="similarity">
    <text evidence="6">Belongs to the major facilitator superfamily. Sugar transporter (TC 2.A.1.1) family.</text>
</comment>
<feature type="transmembrane region" description="Helical" evidence="8">
    <location>
        <begin position="397"/>
        <end position="416"/>
    </location>
</feature>
<dbReference type="InterPro" id="IPR005829">
    <property type="entry name" value="Sugar_transporter_CS"/>
</dbReference>
<comment type="subcellular location">
    <subcellularLocation>
        <location evidence="1">Membrane</location>
        <topology evidence="1">Multi-pass membrane protein</topology>
    </subcellularLocation>
</comment>
<keyword evidence="5 8" id="KW-0472">Membrane</keyword>
<dbReference type="InterPro" id="IPR020846">
    <property type="entry name" value="MFS_dom"/>
</dbReference>
<dbReference type="EMBL" id="CAJNOM010000014">
    <property type="protein sequence ID" value="CAF0794101.1"/>
    <property type="molecule type" value="Genomic_DNA"/>
</dbReference>
<dbReference type="PROSITE" id="PS00217">
    <property type="entry name" value="SUGAR_TRANSPORT_2"/>
    <property type="match status" value="1"/>
</dbReference>
<dbReference type="InterPro" id="IPR045263">
    <property type="entry name" value="GLUT"/>
</dbReference>